<evidence type="ECO:0000313" key="2">
    <source>
        <dbReference type="Proteomes" id="UP000027222"/>
    </source>
</evidence>
<proteinExistence type="predicted"/>
<dbReference type="HOGENOM" id="CLU_313094_0_0_1"/>
<dbReference type="EMBL" id="KL142428">
    <property type="protein sequence ID" value="KDR66006.1"/>
    <property type="molecule type" value="Genomic_DNA"/>
</dbReference>
<evidence type="ECO:0000313" key="1">
    <source>
        <dbReference type="EMBL" id="KDR66006.1"/>
    </source>
</evidence>
<dbReference type="Proteomes" id="UP000027222">
    <property type="component" value="Unassembled WGS sequence"/>
</dbReference>
<protein>
    <submittedName>
        <fullName evidence="1">Uncharacterized protein</fullName>
    </submittedName>
</protein>
<sequence>MNIIPLPRNTTPLWDQTLTAAQKQLLESELMWDVKTVLTDFSVMRVQLRTEALLVHPLARPIQVDYVSSTLLPTIRHGFDIASPFCIALPLPTDFPAPPYGSPPDTVFCIDTVEWPTLAVLNGVQRVSASDSLGLLYFPGYFTVLHPYGSLPYDAAEELSLACRLAHLAYSIGRPHLIDPILRRVISDRVIGDWAPEVTIRDRCRRIVGSPEIVRALVETELLSTPLWSGDQSVIFFYTLERYRLYHIAAQIILAAAAMLKVVAKNSLRIHDWRSKSESSESKKYWEAVSDVARDYSIPKMAFTPHAFEDHDPHKRGSNLALFLQGFNTILKGASIIIYGYSAAQPARLGEPISHPASKESLPWTVIDNMSGPRLTERKKKIVGTSLSDIIYLAHSWDNYIIRSTRLDPRICPGFINDNLNVAPHQESRQAVNDSIKVLLAKSDRWREFLLLLGLAPGATLGCVLSEDPVITFTVDRHERENQKNEIYDILFHRGEKVSIPPLWDQTVTADQAEALQSEKMWDIPYILSHYAVMRVQVDIEALAIHPMARAIDDKYIHDILLPKIGHSFDVSSSPRCLAIPSSSDFPAPPQGFDRETIFSIQGDQHKLLVLNVHHENIHADGLRPNPAEALHLACRLAHLAYETGRPHLIDPILQTVISDQKIGSVLAPEMTIRDRCRRIVGSREIVRALVETDLLSTPLWTVNGNASVIFVYTLESYLLYPNAVRVISAAATMLEIAAAHSIPLDDWRLDNVSFSEAHPQAWISIAQALDSRYLPLLHGFERFTLKREISYPASDEGLAWAIIRKHIDSADDLNFSEQEEKIFHFLDRAHLGHMVKEWNIYVLYSTLRDPRVRPPHLDANLNIGDHRETRQAVNSSIKVLLSQNSYWNEFLFIVGLVGDSVLGCVMPGDPVIRFLLREAQLEGVDEILYRRKQII</sequence>
<gene>
    <name evidence="1" type="ORF">GALMADRAFT_217228</name>
</gene>
<accession>A0A067S5E5</accession>
<dbReference type="AlphaFoldDB" id="A0A067S5E5"/>
<keyword evidence="2" id="KW-1185">Reference proteome</keyword>
<reference evidence="2" key="1">
    <citation type="journal article" date="2014" name="Proc. Natl. Acad. Sci. U.S.A.">
        <title>Extensive sampling of basidiomycete genomes demonstrates inadequacy of the white-rot/brown-rot paradigm for wood decay fungi.</title>
        <authorList>
            <person name="Riley R."/>
            <person name="Salamov A.A."/>
            <person name="Brown D.W."/>
            <person name="Nagy L.G."/>
            <person name="Floudas D."/>
            <person name="Held B.W."/>
            <person name="Levasseur A."/>
            <person name="Lombard V."/>
            <person name="Morin E."/>
            <person name="Otillar R."/>
            <person name="Lindquist E.A."/>
            <person name="Sun H."/>
            <person name="LaButti K.M."/>
            <person name="Schmutz J."/>
            <person name="Jabbour D."/>
            <person name="Luo H."/>
            <person name="Baker S.E."/>
            <person name="Pisabarro A.G."/>
            <person name="Walton J.D."/>
            <person name="Blanchette R.A."/>
            <person name="Henrissat B."/>
            <person name="Martin F."/>
            <person name="Cullen D."/>
            <person name="Hibbett D.S."/>
            <person name="Grigoriev I.V."/>
        </authorList>
    </citation>
    <scope>NUCLEOTIDE SEQUENCE [LARGE SCALE GENOMIC DNA]</scope>
    <source>
        <strain evidence="2">CBS 339.88</strain>
    </source>
</reference>
<organism evidence="1 2">
    <name type="scientific">Galerina marginata (strain CBS 339.88)</name>
    <dbReference type="NCBI Taxonomy" id="685588"/>
    <lineage>
        <taxon>Eukaryota</taxon>
        <taxon>Fungi</taxon>
        <taxon>Dikarya</taxon>
        <taxon>Basidiomycota</taxon>
        <taxon>Agaricomycotina</taxon>
        <taxon>Agaricomycetes</taxon>
        <taxon>Agaricomycetidae</taxon>
        <taxon>Agaricales</taxon>
        <taxon>Agaricineae</taxon>
        <taxon>Strophariaceae</taxon>
        <taxon>Galerina</taxon>
    </lineage>
</organism>
<name>A0A067S5E5_GALM3</name>